<evidence type="ECO:0000313" key="3">
    <source>
        <dbReference type="Proteomes" id="UP000576550"/>
    </source>
</evidence>
<comment type="caution">
    <text evidence="2">The sequence shown here is derived from an EMBL/GenBank/DDBJ whole genome shotgun (WGS) entry which is preliminary data.</text>
</comment>
<evidence type="ECO:0000313" key="2">
    <source>
        <dbReference type="EMBL" id="HHX99417.1"/>
    </source>
</evidence>
<gene>
    <name evidence="2" type="ORF">GX533_01925</name>
</gene>
<reference evidence="2 3" key="1">
    <citation type="journal article" date="2020" name="Biotechnol. Biofuels">
        <title>New insights from the biogas microbiome by comprehensive genome-resolved metagenomics of nearly 1600 species originating from multiple anaerobic digesters.</title>
        <authorList>
            <person name="Campanaro S."/>
            <person name="Treu L."/>
            <person name="Rodriguez-R L.M."/>
            <person name="Kovalovszki A."/>
            <person name="Ziels R.M."/>
            <person name="Maus I."/>
            <person name="Zhu X."/>
            <person name="Kougias P.G."/>
            <person name="Basile A."/>
            <person name="Luo G."/>
            <person name="Schluter A."/>
            <person name="Konstantinidis K.T."/>
            <person name="Angelidaki I."/>
        </authorList>
    </citation>
    <scope>NUCLEOTIDE SEQUENCE [LARGE SCALE GENOMIC DNA]</scope>
    <source>
        <strain evidence="2">AS05jafATM_89</strain>
    </source>
</reference>
<proteinExistence type="predicted"/>
<dbReference type="AlphaFoldDB" id="A0A832QHD3"/>
<dbReference type="Proteomes" id="UP000576550">
    <property type="component" value="Unassembled WGS sequence"/>
</dbReference>
<keyword evidence="1" id="KW-1133">Transmembrane helix</keyword>
<evidence type="ECO:0000256" key="1">
    <source>
        <dbReference type="SAM" id="Phobius"/>
    </source>
</evidence>
<keyword evidence="1" id="KW-0472">Membrane</keyword>
<feature type="transmembrane region" description="Helical" evidence="1">
    <location>
        <begin position="58"/>
        <end position="82"/>
    </location>
</feature>
<protein>
    <submittedName>
        <fullName evidence="2">Uncharacterized protein</fullName>
    </submittedName>
</protein>
<keyword evidence="1" id="KW-0812">Transmembrane</keyword>
<sequence>MCIRRKKSKDNREFRTKGVYMPQRKPQNPKIQRRRKGLFFTKSSKGIKRKKRIDSSKLKAGILIFFSILLVGALLFSLVFFVNRMRQGKKVQSSGDVIGMKDIPAYPGADFVFKNEIDEESVSNFLSSGNSAYRLPAQTNIAEVYEFYKEELPKLGWESVLSVPVGTEGMRSGEYWVKEGSAIRIFTKFNDVWYESISVEEAKTGLSERVKREIDRDLLLVDNEAEDLLPDFPWILKVPKEYVLSYTVAEFEDMRRFEIKRIGTNDVISFTPVAKYNREGLDFFLDKYIKLLNTQNSENSCGITTTKLAYTEHANALKGIMSCSDAKHEVAVMLNPNNGVVYILDSNREGDEYFETIFTTIKPQESRKLK</sequence>
<organism evidence="2 3">
    <name type="scientific">Candidatus Dojkabacteria bacterium</name>
    <dbReference type="NCBI Taxonomy" id="2099670"/>
    <lineage>
        <taxon>Bacteria</taxon>
        <taxon>Candidatus Dojkabacteria</taxon>
    </lineage>
</organism>
<accession>A0A832QHD3</accession>
<name>A0A832QHD3_9BACT</name>
<dbReference type="EMBL" id="DUTP01000003">
    <property type="protein sequence ID" value="HHX99417.1"/>
    <property type="molecule type" value="Genomic_DNA"/>
</dbReference>